<sequence>MRRDVVAGFDADGSRPGLPALDPADFSRFKHGAADATWRLGRHLADHLPAAVKSAERLVLTASCYKFVPLASVSLARVVAHRLNRWRADAKLRPVTRTQFYREQLIEGDYSTMTLAEREAFIATDVIRVDPEPLAGAAVLVVDDLRVTGFHEGRLAGVLAEHGVPAATFAYLAVIDGTGDPTVERRMNTAAIGSLDALADLARGTGFILNSRVCKLILGAPEKDFARFVATLPAGLRQELVTAWECNGYAVMSRYRAAYEALIAS</sequence>
<gene>
    <name evidence="1" type="ORF">Vau01_100980</name>
</gene>
<evidence type="ECO:0000313" key="2">
    <source>
        <dbReference type="Proteomes" id="UP000612585"/>
    </source>
</evidence>
<name>A0A8J3ZEI3_9ACTN</name>
<comment type="caution">
    <text evidence="1">The sequence shown here is derived from an EMBL/GenBank/DDBJ whole genome shotgun (WGS) entry which is preliminary data.</text>
</comment>
<dbReference type="Pfam" id="PF15610">
    <property type="entry name" value="PRTase_3"/>
    <property type="match status" value="1"/>
</dbReference>
<organism evidence="1 2">
    <name type="scientific">Virgisporangium aurantiacum</name>
    <dbReference type="NCBI Taxonomy" id="175570"/>
    <lineage>
        <taxon>Bacteria</taxon>
        <taxon>Bacillati</taxon>
        <taxon>Actinomycetota</taxon>
        <taxon>Actinomycetes</taxon>
        <taxon>Micromonosporales</taxon>
        <taxon>Micromonosporaceae</taxon>
        <taxon>Virgisporangium</taxon>
    </lineage>
</organism>
<evidence type="ECO:0008006" key="3">
    <source>
        <dbReference type="Google" id="ProtNLM"/>
    </source>
</evidence>
<dbReference type="AlphaFoldDB" id="A0A8J3ZEI3"/>
<dbReference type="Proteomes" id="UP000612585">
    <property type="component" value="Unassembled WGS sequence"/>
</dbReference>
<dbReference type="SUPFAM" id="SSF53271">
    <property type="entry name" value="PRTase-like"/>
    <property type="match status" value="1"/>
</dbReference>
<accession>A0A8J3ZEI3</accession>
<evidence type="ECO:0000313" key="1">
    <source>
        <dbReference type="EMBL" id="GIJ62582.1"/>
    </source>
</evidence>
<dbReference type="InterPro" id="IPR028944">
    <property type="entry name" value="PRTase_ComF-like"/>
</dbReference>
<protein>
    <recommendedName>
        <fullName evidence="3">Phosphoribosyltransferase</fullName>
    </recommendedName>
</protein>
<dbReference type="InterPro" id="IPR029057">
    <property type="entry name" value="PRTase-like"/>
</dbReference>
<proteinExistence type="predicted"/>
<dbReference type="RefSeq" id="WP_204008307.1">
    <property type="nucleotide sequence ID" value="NZ_BOPG01000080.1"/>
</dbReference>
<reference evidence="1" key="1">
    <citation type="submission" date="2021-01" db="EMBL/GenBank/DDBJ databases">
        <title>Whole genome shotgun sequence of Virgisporangium aurantiacum NBRC 16421.</title>
        <authorList>
            <person name="Komaki H."/>
            <person name="Tamura T."/>
        </authorList>
    </citation>
    <scope>NUCLEOTIDE SEQUENCE</scope>
    <source>
        <strain evidence="1">NBRC 16421</strain>
    </source>
</reference>
<dbReference type="EMBL" id="BOPG01000080">
    <property type="protein sequence ID" value="GIJ62582.1"/>
    <property type="molecule type" value="Genomic_DNA"/>
</dbReference>
<keyword evidence="2" id="KW-1185">Reference proteome</keyword>